<name>A0A642V9F5_9ASCO</name>
<proteinExistence type="predicted"/>
<feature type="transmembrane region" description="Helical" evidence="1">
    <location>
        <begin position="23"/>
        <end position="42"/>
    </location>
</feature>
<gene>
    <name evidence="2" type="ORF">TRICI_001068</name>
</gene>
<keyword evidence="1" id="KW-1133">Transmembrane helix</keyword>
<keyword evidence="1" id="KW-0472">Membrane</keyword>
<organism evidence="2 3">
    <name type="scientific">Trichomonascus ciferrii</name>
    <dbReference type="NCBI Taxonomy" id="44093"/>
    <lineage>
        <taxon>Eukaryota</taxon>
        <taxon>Fungi</taxon>
        <taxon>Dikarya</taxon>
        <taxon>Ascomycota</taxon>
        <taxon>Saccharomycotina</taxon>
        <taxon>Dipodascomycetes</taxon>
        <taxon>Dipodascales</taxon>
        <taxon>Trichomonascaceae</taxon>
        <taxon>Trichomonascus</taxon>
        <taxon>Trichomonascus ciferrii complex</taxon>
    </lineage>
</organism>
<feature type="transmembrane region" description="Helical" evidence="1">
    <location>
        <begin position="54"/>
        <end position="76"/>
    </location>
</feature>
<keyword evidence="1" id="KW-0812">Transmembrane</keyword>
<comment type="caution">
    <text evidence="2">The sequence shown here is derived from an EMBL/GenBank/DDBJ whole genome shotgun (WGS) entry which is preliminary data.</text>
</comment>
<dbReference type="Proteomes" id="UP000761534">
    <property type="component" value="Unassembled WGS sequence"/>
</dbReference>
<dbReference type="VEuPathDB" id="FungiDB:TRICI_001068"/>
<evidence type="ECO:0000256" key="1">
    <source>
        <dbReference type="SAM" id="Phobius"/>
    </source>
</evidence>
<keyword evidence="3" id="KW-1185">Reference proteome</keyword>
<reference evidence="2" key="1">
    <citation type="journal article" date="2019" name="G3 (Bethesda)">
        <title>Genome Assemblies of Two Rare Opportunistic Yeast Pathogens: Diutina rugosa (syn. Candida rugosa) and Trichomonascus ciferrii (syn. Candida ciferrii).</title>
        <authorList>
            <person name="Mixao V."/>
            <person name="Saus E."/>
            <person name="Hansen A.P."/>
            <person name="Lass-Florl C."/>
            <person name="Gabaldon T."/>
        </authorList>
    </citation>
    <scope>NUCLEOTIDE SEQUENCE</scope>
    <source>
        <strain evidence="2">CBS 4856</strain>
    </source>
</reference>
<feature type="transmembrane region" description="Helical" evidence="1">
    <location>
        <begin position="137"/>
        <end position="159"/>
    </location>
</feature>
<sequence length="176" mass="19698">MRLNKRDPGEGSVGLIVSTRDDMVIKGLIGLEVAFVCSGMVFRESNMSIAVNWIYPLSLLVSTCFLVAAVALNYYYNDFMTLNYQDDIDVTYIAIRTIQWNAFCGIGTPLLTLCIGILLSVLVLLDDDEQPKDFNSLLLPISFGYAQMFALIVGVSCHWKGIKAKYPPFQNLSWYS</sequence>
<accession>A0A642V9F5</accession>
<evidence type="ECO:0000313" key="2">
    <source>
        <dbReference type="EMBL" id="KAA8916770.1"/>
    </source>
</evidence>
<evidence type="ECO:0000313" key="3">
    <source>
        <dbReference type="Proteomes" id="UP000761534"/>
    </source>
</evidence>
<protein>
    <submittedName>
        <fullName evidence="2">Uncharacterized protein</fullName>
    </submittedName>
</protein>
<dbReference type="EMBL" id="SWFS01000082">
    <property type="protein sequence ID" value="KAA8916770.1"/>
    <property type="molecule type" value="Genomic_DNA"/>
</dbReference>
<feature type="transmembrane region" description="Helical" evidence="1">
    <location>
        <begin position="102"/>
        <end position="125"/>
    </location>
</feature>
<dbReference type="AlphaFoldDB" id="A0A642V9F5"/>